<accession>A0ABR2UE70</accession>
<organism evidence="2 3">
    <name type="scientific">Seiridium unicorne</name>
    <dbReference type="NCBI Taxonomy" id="138068"/>
    <lineage>
        <taxon>Eukaryota</taxon>
        <taxon>Fungi</taxon>
        <taxon>Dikarya</taxon>
        <taxon>Ascomycota</taxon>
        <taxon>Pezizomycotina</taxon>
        <taxon>Sordariomycetes</taxon>
        <taxon>Xylariomycetidae</taxon>
        <taxon>Amphisphaeriales</taxon>
        <taxon>Sporocadaceae</taxon>
        <taxon>Seiridium</taxon>
    </lineage>
</organism>
<reference evidence="2 3" key="1">
    <citation type="journal article" date="2024" name="J. Plant Pathol.">
        <title>Sequence and assembly of the genome of Seiridium unicorne, isolate CBS 538.82, causal agent of cypress canker disease.</title>
        <authorList>
            <person name="Scali E."/>
            <person name="Rocca G.D."/>
            <person name="Danti R."/>
            <person name="Garbelotto M."/>
            <person name="Barberini S."/>
            <person name="Baroncelli R."/>
            <person name="Emiliani G."/>
        </authorList>
    </citation>
    <scope>NUCLEOTIDE SEQUENCE [LARGE SCALE GENOMIC DNA]</scope>
    <source>
        <strain evidence="2 3">BM-138-508</strain>
    </source>
</reference>
<gene>
    <name evidence="2" type="ORF">SUNI508_12235</name>
</gene>
<protein>
    <recommendedName>
        <fullName evidence="4">Lectin</fullName>
    </recommendedName>
</protein>
<comment type="caution">
    <text evidence="2">The sequence shown here is derived from an EMBL/GenBank/DDBJ whole genome shotgun (WGS) entry which is preliminary data.</text>
</comment>
<evidence type="ECO:0008006" key="4">
    <source>
        <dbReference type="Google" id="ProtNLM"/>
    </source>
</evidence>
<dbReference type="Proteomes" id="UP001408356">
    <property type="component" value="Unassembled WGS sequence"/>
</dbReference>
<feature type="signal peptide" evidence="1">
    <location>
        <begin position="1"/>
        <end position="17"/>
    </location>
</feature>
<sequence length="156" mass="17007">MFRRLASLLLAASSVTAASWIASGTTWSDTAGNKIDTHGSLNRHFIGQIAPSATGAWRPKLAKPNGRYWVGLSLIELCQRPIRISGDLVGTIHAMVNGNEIYNFSELNSHAGRRGTTPIQLKLLASDTNTINLRNDGIDLEVKVDGVEIFEEDFES</sequence>
<proteinExistence type="predicted"/>
<feature type="chain" id="PRO_5045438540" description="Lectin" evidence="1">
    <location>
        <begin position="18"/>
        <end position="156"/>
    </location>
</feature>
<keyword evidence="3" id="KW-1185">Reference proteome</keyword>
<dbReference type="EMBL" id="JARVKF010000446">
    <property type="protein sequence ID" value="KAK9412930.1"/>
    <property type="molecule type" value="Genomic_DNA"/>
</dbReference>
<keyword evidence="1" id="KW-0732">Signal</keyword>
<name>A0ABR2UE70_9PEZI</name>
<evidence type="ECO:0000313" key="3">
    <source>
        <dbReference type="Proteomes" id="UP001408356"/>
    </source>
</evidence>
<evidence type="ECO:0000313" key="2">
    <source>
        <dbReference type="EMBL" id="KAK9412930.1"/>
    </source>
</evidence>
<evidence type="ECO:0000256" key="1">
    <source>
        <dbReference type="SAM" id="SignalP"/>
    </source>
</evidence>